<sequence length="288" mass="30847">MISRMVPTKITGPLNAVLARLPESAADHLVLGYRMVRAIAVSNVSDRAMTLAAQAFTSILPVLLLLTTIPGDGVLDRTIMMFSLDGLVLGHPDSPGSYASFGIAGAFMTIVSATSLARALDRMYVGVWGVRSTGLRGWWRWLTVVAVLALATTAQAVVVLDYNEDGGRMVFALIWTFVIWMLAWTAVPRILTVRQLAAPDLWSIGALAGAGLTVFMAITQIGYAQVFHSARTSFGSLGMVFAAIGWLFVFTAIVVVATVLAQVIRTPNDADDALVEEPVELRSDYASG</sequence>
<keyword evidence="1" id="KW-0812">Transmembrane</keyword>
<organism evidence="2 3">
    <name type="scientific">Gordonia cholesterolivorans</name>
    <dbReference type="NCBI Taxonomy" id="559625"/>
    <lineage>
        <taxon>Bacteria</taxon>
        <taxon>Bacillati</taxon>
        <taxon>Actinomycetota</taxon>
        <taxon>Actinomycetes</taxon>
        <taxon>Mycobacteriales</taxon>
        <taxon>Gordoniaceae</taxon>
        <taxon>Gordonia</taxon>
    </lineage>
</organism>
<evidence type="ECO:0000256" key="1">
    <source>
        <dbReference type="SAM" id="Phobius"/>
    </source>
</evidence>
<evidence type="ECO:0008006" key="4">
    <source>
        <dbReference type="Google" id="ProtNLM"/>
    </source>
</evidence>
<dbReference type="Proteomes" id="UP001501170">
    <property type="component" value="Unassembled WGS sequence"/>
</dbReference>
<feature type="transmembrane region" description="Helical" evidence="1">
    <location>
        <begin position="170"/>
        <end position="192"/>
    </location>
</feature>
<evidence type="ECO:0000313" key="2">
    <source>
        <dbReference type="EMBL" id="GAA2385774.1"/>
    </source>
</evidence>
<feature type="transmembrane region" description="Helical" evidence="1">
    <location>
        <begin position="138"/>
        <end position="158"/>
    </location>
</feature>
<comment type="caution">
    <text evidence="2">The sequence shown here is derived from an EMBL/GenBank/DDBJ whole genome shotgun (WGS) entry which is preliminary data.</text>
</comment>
<keyword evidence="1" id="KW-1133">Transmembrane helix</keyword>
<dbReference type="EMBL" id="BAAARB010000015">
    <property type="protein sequence ID" value="GAA2385774.1"/>
    <property type="molecule type" value="Genomic_DNA"/>
</dbReference>
<protein>
    <recommendedName>
        <fullName evidence="4">YihY/virulence factor BrkB family protein</fullName>
    </recommendedName>
</protein>
<evidence type="ECO:0000313" key="3">
    <source>
        <dbReference type="Proteomes" id="UP001501170"/>
    </source>
</evidence>
<gene>
    <name evidence="2" type="ORF">GCM10009855_27430</name>
</gene>
<accession>A0ABN3HS28</accession>
<feature type="transmembrane region" description="Helical" evidence="1">
    <location>
        <begin position="51"/>
        <end position="71"/>
    </location>
</feature>
<name>A0ABN3HS28_9ACTN</name>
<reference evidence="2 3" key="1">
    <citation type="journal article" date="2019" name="Int. J. Syst. Evol. Microbiol.">
        <title>The Global Catalogue of Microorganisms (GCM) 10K type strain sequencing project: providing services to taxonomists for standard genome sequencing and annotation.</title>
        <authorList>
            <consortium name="The Broad Institute Genomics Platform"/>
            <consortium name="The Broad Institute Genome Sequencing Center for Infectious Disease"/>
            <person name="Wu L."/>
            <person name="Ma J."/>
        </authorList>
    </citation>
    <scope>NUCLEOTIDE SEQUENCE [LARGE SCALE GENOMIC DNA]</scope>
    <source>
        <strain evidence="2 3">JCM 16227</strain>
    </source>
</reference>
<feature type="transmembrane region" description="Helical" evidence="1">
    <location>
        <begin position="204"/>
        <end position="226"/>
    </location>
</feature>
<feature type="transmembrane region" description="Helical" evidence="1">
    <location>
        <begin position="98"/>
        <end position="117"/>
    </location>
</feature>
<keyword evidence="3" id="KW-1185">Reference proteome</keyword>
<keyword evidence="1" id="KW-0472">Membrane</keyword>
<proteinExistence type="predicted"/>
<feature type="transmembrane region" description="Helical" evidence="1">
    <location>
        <begin position="238"/>
        <end position="261"/>
    </location>
</feature>